<dbReference type="GO" id="GO:0005509">
    <property type="term" value="F:calcium ion binding"/>
    <property type="evidence" value="ECO:0007669"/>
    <property type="project" value="InterPro"/>
</dbReference>
<protein>
    <recommendedName>
        <fullName evidence="2">EF-hand domain-containing protein</fullName>
    </recommendedName>
</protein>
<feature type="domain" description="EF-hand" evidence="2">
    <location>
        <begin position="104"/>
        <end position="139"/>
    </location>
</feature>
<feature type="domain" description="EF-hand" evidence="2">
    <location>
        <begin position="49"/>
        <end position="84"/>
    </location>
</feature>
<name>A0A2C9JKQ1_BIOGL</name>
<dbReference type="VEuPathDB" id="VectorBase:BGLB003910"/>
<gene>
    <name evidence="3" type="primary">106058039</name>
</gene>
<dbReference type="KEGG" id="bgt:106058039"/>
<reference evidence="3" key="1">
    <citation type="submission" date="2020-05" db="UniProtKB">
        <authorList>
            <consortium name="EnsemblMetazoa"/>
        </authorList>
    </citation>
    <scope>IDENTIFICATION</scope>
    <source>
        <strain evidence="3">BB02</strain>
    </source>
</reference>
<dbReference type="PROSITE" id="PS50222">
    <property type="entry name" value="EF_HAND_2"/>
    <property type="match status" value="2"/>
</dbReference>
<evidence type="ECO:0000313" key="3">
    <source>
        <dbReference type="EnsemblMetazoa" id="BGLB003910-PB"/>
    </source>
</evidence>
<dbReference type="Pfam" id="PF13833">
    <property type="entry name" value="EF-hand_8"/>
    <property type="match status" value="1"/>
</dbReference>
<organism evidence="3 4">
    <name type="scientific">Biomphalaria glabrata</name>
    <name type="common">Bloodfluke planorb</name>
    <name type="synonym">Freshwater snail</name>
    <dbReference type="NCBI Taxonomy" id="6526"/>
    <lineage>
        <taxon>Eukaryota</taxon>
        <taxon>Metazoa</taxon>
        <taxon>Spiralia</taxon>
        <taxon>Lophotrochozoa</taxon>
        <taxon>Mollusca</taxon>
        <taxon>Gastropoda</taxon>
        <taxon>Heterobranchia</taxon>
        <taxon>Euthyneura</taxon>
        <taxon>Panpulmonata</taxon>
        <taxon>Hygrophila</taxon>
        <taxon>Lymnaeoidea</taxon>
        <taxon>Planorbidae</taxon>
        <taxon>Biomphalaria</taxon>
    </lineage>
</organism>
<evidence type="ECO:0000259" key="2">
    <source>
        <dbReference type="PROSITE" id="PS50222"/>
    </source>
</evidence>
<dbReference type="OrthoDB" id="6041188at2759"/>
<accession>A0A2C9JKQ1</accession>
<dbReference type="VEuPathDB" id="VectorBase:BGLAX_046433"/>
<evidence type="ECO:0000313" key="4">
    <source>
        <dbReference type="Proteomes" id="UP000076420"/>
    </source>
</evidence>
<dbReference type="InterPro" id="IPR011992">
    <property type="entry name" value="EF-hand-dom_pair"/>
</dbReference>
<dbReference type="AlphaFoldDB" id="A0A2C9JKQ1"/>
<keyword evidence="1" id="KW-0106">Calcium</keyword>
<dbReference type="PROSITE" id="PS00018">
    <property type="entry name" value="EF_HAND_1"/>
    <property type="match status" value="1"/>
</dbReference>
<dbReference type="InterPro" id="IPR018247">
    <property type="entry name" value="EF_Hand_1_Ca_BS"/>
</dbReference>
<dbReference type="Gene3D" id="1.10.238.10">
    <property type="entry name" value="EF-hand"/>
    <property type="match status" value="1"/>
</dbReference>
<dbReference type="Proteomes" id="UP000076420">
    <property type="component" value="Unassembled WGS sequence"/>
</dbReference>
<dbReference type="EnsemblMetazoa" id="BGLB003910-RB">
    <property type="protein sequence ID" value="BGLB003910-PB"/>
    <property type="gene ID" value="BGLB003910"/>
</dbReference>
<proteinExistence type="predicted"/>
<evidence type="ECO:0000256" key="1">
    <source>
        <dbReference type="ARBA" id="ARBA00022837"/>
    </source>
</evidence>
<dbReference type="InterPro" id="IPR002048">
    <property type="entry name" value="EF_hand_dom"/>
</dbReference>
<sequence length="139" mass="16075">YLVDCFCFPIARIDILKSIILSSSVVAQPGGQQNFNNLFQRYAGNDNLLQQNEFARFWLHFDDDGDGSVSKQEFDSGWRQEGFPNPQNAPLYFLELDAVHDEVLNSQDFPHIFHLFDEDGNGAINEREARYNWNAYFSD</sequence>
<dbReference type="SUPFAM" id="SSF47473">
    <property type="entry name" value="EF-hand"/>
    <property type="match status" value="1"/>
</dbReference>